<name>A0A2B4SAU1_STYPI</name>
<dbReference type="GO" id="GO:0016740">
    <property type="term" value="F:transferase activity"/>
    <property type="evidence" value="ECO:0007669"/>
    <property type="project" value="UniProtKB-KW"/>
</dbReference>
<feature type="signal peptide" evidence="7">
    <location>
        <begin position="1"/>
        <end position="22"/>
    </location>
</feature>
<keyword evidence="9" id="KW-1185">Reference proteome</keyword>
<evidence type="ECO:0000256" key="6">
    <source>
        <dbReference type="SAM" id="MobiDB-lite"/>
    </source>
</evidence>
<comment type="similarity">
    <text evidence="1">Belongs to the ADP-ribosyl cyclase family.</text>
</comment>
<protein>
    <submittedName>
        <fullName evidence="8">ADP-ribosyl cyclase/cyclic ADP-ribose hydrolase</fullName>
    </submittedName>
</protein>
<evidence type="ECO:0000256" key="1">
    <source>
        <dbReference type="ARBA" id="ARBA00005406"/>
    </source>
</evidence>
<keyword evidence="2" id="KW-0808">Transferase</keyword>
<sequence length="438" mass="51288">MTLWNTFSSILLLQLCLVCTDARHTSPHSKRTVRSQSRQSQNTTTALQESSPGWPSSQISKRRLVPMPFANRAYQNTFNQRLFYRRQNNWLAKRYNNLWRKYAVGSIPVSPYHQSLSPQGYNMVQNPGYRNRLTQATKLRNNADEDTKFVEGRIQEYYDQRINKNRNKWMYKPIGGTTQHLKDIFLGRCWDFVENKGKDLDNPFKVDCKELWETFSKSFAFKGPCDVTAKDYALFFDLYDEKPLNDKVMFWSGTRELTHAYTRLYHRFTTLEDTLAGYLLSGLRWCGSKEDPGINYKECPYECSKQKAFWGLAAEKLARRARGIVHVMLNGTRQHLMDRQIFPSFMDDSYLAENQLSSLPVQDVKEFRILVGHTLHHKSLERCDSLTILELQNRAKARGLKTTCFDNPYFIRHLLCLDNPGDPLCLFKVYDQDELPEK</sequence>
<keyword evidence="4" id="KW-0520">NAD</keyword>
<evidence type="ECO:0000256" key="5">
    <source>
        <dbReference type="ARBA" id="ARBA00023157"/>
    </source>
</evidence>
<dbReference type="SUPFAM" id="SSF52309">
    <property type="entry name" value="N-(deoxy)ribosyltransferase-like"/>
    <property type="match status" value="1"/>
</dbReference>
<proteinExistence type="inferred from homology"/>
<dbReference type="GO" id="GO:0005886">
    <property type="term" value="C:plasma membrane"/>
    <property type="evidence" value="ECO:0007669"/>
    <property type="project" value="TreeGrafter"/>
</dbReference>
<dbReference type="STRING" id="50429.A0A2B4SAU1"/>
<keyword evidence="7" id="KW-0732">Signal</keyword>
<dbReference type="CDD" id="cd04759">
    <property type="entry name" value="Rib_hydrolase"/>
    <property type="match status" value="1"/>
</dbReference>
<dbReference type="Proteomes" id="UP000225706">
    <property type="component" value="Unassembled WGS sequence"/>
</dbReference>
<dbReference type="GO" id="GO:0061809">
    <property type="term" value="F:NAD+ nucleosidase activity, cyclic ADP-ribose generating"/>
    <property type="evidence" value="ECO:0007669"/>
    <property type="project" value="InterPro"/>
</dbReference>
<evidence type="ECO:0000313" key="8">
    <source>
        <dbReference type="EMBL" id="PFX25940.1"/>
    </source>
</evidence>
<dbReference type="Gene3D" id="3.40.50.720">
    <property type="entry name" value="NAD(P)-binding Rossmann-like Domain"/>
    <property type="match status" value="1"/>
</dbReference>
<evidence type="ECO:0000256" key="3">
    <source>
        <dbReference type="ARBA" id="ARBA00022801"/>
    </source>
</evidence>
<feature type="region of interest" description="Disordered" evidence="6">
    <location>
        <begin position="27"/>
        <end position="57"/>
    </location>
</feature>
<feature type="compositionally biased region" description="Polar residues" evidence="6">
    <location>
        <begin position="34"/>
        <end position="57"/>
    </location>
</feature>
<keyword evidence="3 8" id="KW-0378">Hydrolase</keyword>
<evidence type="ECO:0000313" key="9">
    <source>
        <dbReference type="Proteomes" id="UP000225706"/>
    </source>
</evidence>
<evidence type="ECO:0000256" key="2">
    <source>
        <dbReference type="ARBA" id="ARBA00022679"/>
    </source>
</evidence>
<dbReference type="InterPro" id="IPR003193">
    <property type="entry name" value="ADP-ribosyl_cyclase"/>
</dbReference>
<dbReference type="PANTHER" id="PTHR10912">
    <property type="entry name" value="ADP-RIBOSYL CYCLASE"/>
    <property type="match status" value="1"/>
</dbReference>
<dbReference type="Pfam" id="PF02267">
    <property type="entry name" value="Rib_hydrolayse"/>
    <property type="match status" value="1"/>
</dbReference>
<organism evidence="8 9">
    <name type="scientific">Stylophora pistillata</name>
    <name type="common">Smooth cauliflower coral</name>
    <dbReference type="NCBI Taxonomy" id="50429"/>
    <lineage>
        <taxon>Eukaryota</taxon>
        <taxon>Metazoa</taxon>
        <taxon>Cnidaria</taxon>
        <taxon>Anthozoa</taxon>
        <taxon>Hexacorallia</taxon>
        <taxon>Scleractinia</taxon>
        <taxon>Astrocoeniina</taxon>
        <taxon>Pocilloporidae</taxon>
        <taxon>Stylophora</taxon>
    </lineage>
</organism>
<evidence type="ECO:0000256" key="7">
    <source>
        <dbReference type="SAM" id="SignalP"/>
    </source>
</evidence>
<dbReference type="OrthoDB" id="10028716at2759"/>
<feature type="chain" id="PRO_5012405788" evidence="7">
    <location>
        <begin position="23"/>
        <end position="438"/>
    </location>
</feature>
<dbReference type="GO" id="GO:0016849">
    <property type="term" value="F:phosphorus-oxygen lyase activity"/>
    <property type="evidence" value="ECO:0007669"/>
    <property type="project" value="TreeGrafter"/>
</dbReference>
<evidence type="ECO:0000256" key="4">
    <source>
        <dbReference type="ARBA" id="ARBA00023027"/>
    </source>
</evidence>
<dbReference type="PANTHER" id="PTHR10912:SF7">
    <property type="entry name" value="ADP-RIBOSYL CYCLASE_CYCLIC ADP-RIBOSE HYDROLASE"/>
    <property type="match status" value="1"/>
</dbReference>
<keyword evidence="5" id="KW-1015">Disulfide bond</keyword>
<accession>A0A2B4SAU1</accession>
<dbReference type="Gene3D" id="1.20.82.10">
    <property type="entry name" value="ADP Ribosyl Cyclase, Chain A, domain 1"/>
    <property type="match status" value="1"/>
</dbReference>
<dbReference type="AlphaFoldDB" id="A0A2B4SAU1"/>
<comment type="caution">
    <text evidence="8">The sequence shown here is derived from an EMBL/GenBank/DDBJ whole genome shotgun (WGS) entry which is preliminary data.</text>
</comment>
<dbReference type="EMBL" id="LSMT01000138">
    <property type="protein sequence ID" value="PFX25940.1"/>
    <property type="molecule type" value="Genomic_DNA"/>
</dbReference>
<reference evidence="9" key="1">
    <citation type="journal article" date="2017" name="bioRxiv">
        <title>Comparative analysis of the genomes of Stylophora pistillata and Acropora digitifera provides evidence for extensive differences between species of corals.</title>
        <authorList>
            <person name="Voolstra C.R."/>
            <person name="Li Y."/>
            <person name="Liew Y.J."/>
            <person name="Baumgarten S."/>
            <person name="Zoccola D."/>
            <person name="Flot J.-F."/>
            <person name="Tambutte S."/>
            <person name="Allemand D."/>
            <person name="Aranda M."/>
        </authorList>
    </citation>
    <scope>NUCLEOTIDE SEQUENCE [LARGE SCALE GENOMIC DNA]</scope>
</reference>
<gene>
    <name evidence="8" type="ORF">AWC38_SpisGene9403</name>
</gene>